<gene>
    <name evidence="12" type="ORF">QM012_007992</name>
</gene>
<evidence type="ECO:0000256" key="10">
    <source>
        <dbReference type="ARBA" id="ARBA00029983"/>
    </source>
</evidence>
<dbReference type="PANTHER" id="PTHR12960">
    <property type="entry name" value="GLE-1-RELATED"/>
    <property type="match status" value="1"/>
</dbReference>
<keyword evidence="3" id="KW-0813">Transport</keyword>
<comment type="similarity">
    <text evidence="2">Belongs to the GLE1 family.</text>
</comment>
<feature type="compositionally biased region" description="Basic and acidic residues" evidence="11">
    <location>
        <begin position="169"/>
        <end position="193"/>
    </location>
</feature>
<comment type="caution">
    <text evidence="12">The sequence shown here is derived from an EMBL/GenBank/DDBJ whole genome shotgun (WGS) entry which is preliminary data.</text>
</comment>
<evidence type="ECO:0000256" key="9">
    <source>
        <dbReference type="ARBA" id="ARBA00026227"/>
    </source>
</evidence>
<dbReference type="InterPro" id="IPR012476">
    <property type="entry name" value="GLE1"/>
</dbReference>
<evidence type="ECO:0000256" key="5">
    <source>
        <dbReference type="ARBA" id="ARBA00022927"/>
    </source>
</evidence>
<evidence type="ECO:0000313" key="12">
    <source>
        <dbReference type="EMBL" id="KAK6005213.1"/>
    </source>
</evidence>
<reference evidence="12 13" key="1">
    <citation type="submission" date="2023-11" db="EMBL/GenBank/DDBJ databases">
        <title>Draft genome sequence and annotation of the polyextremotolerant black yeast-like fungus Aureobasidium pullulans NRRL 62042.</title>
        <authorList>
            <person name="Dielentheis-Frenken M.R.E."/>
            <person name="Wibberg D."/>
            <person name="Blank L.M."/>
            <person name="Tiso T."/>
        </authorList>
    </citation>
    <scope>NUCLEOTIDE SEQUENCE [LARGE SCALE GENOMIC DNA]</scope>
    <source>
        <strain evidence="12 13">NRRL 62042</strain>
    </source>
</reference>
<keyword evidence="13" id="KW-1185">Reference proteome</keyword>
<keyword evidence="8" id="KW-0539">Nucleus</keyword>
<feature type="region of interest" description="Disordered" evidence="11">
    <location>
        <begin position="100"/>
        <end position="265"/>
    </location>
</feature>
<keyword evidence="4" id="KW-0509">mRNA transport</keyword>
<feature type="compositionally biased region" description="Basic and acidic residues" evidence="11">
    <location>
        <begin position="100"/>
        <end position="162"/>
    </location>
</feature>
<evidence type="ECO:0000256" key="3">
    <source>
        <dbReference type="ARBA" id="ARBA00022448"/>
    </source>
</evidence>
<evidence type="ECO:0000256" key="1">
    <source>
        <dbReference type="ARBA" id="ARBA00004567"/>
    </source>
</evidence>
<name>A0ABR0TL99_AURPU</name>
<keyword evidence="5" id="KW-0653">Protein transport</keyword>
<dbReference type="InterPro" id="IPR038506">
    <property type="entry name" value="GLE1-like_sf"/>
</dbReference>
<dbReference type="Pfam" id="PF07817">
    <property type="entry name" value="GLE1"/>
    <property type="match status" value="1"/>
</dbReference>
<evidence type="ECO:0000313" key="13">
    <source>
        <dbReference type="Proteomes" id="UP001341245"/>
    </source>
</evidence>
<keyword evidence="6" id="KW-0811">Translocation</keyword>
<keyword evidence="7" id="KW-0906">Nuclear pore complex</keyword>
<organism evidence="12 13">
    <name type="scientific">Aureobasidium pullulans</name>
    <name type="common">Black yeast</name>
    <name type="synonym">Pullularia pullulans</name>
    <dbReference type="NCBI Taxonomy" id="5580"/>
    <lineage>
        <taxon>Eukaryota</taxon>
        <taxon>Fungi</taxon>
        <taxon>Dikarya</taxon>
        <taxon>Ascomycota</taxon>
        <taxon>Pezizomycotina</taxon>
        <taxon>Dothideomycetes</taxon>
        <taxon>Dothideomycetidae</taxon>
        <taxon>Dothideales</taxon>
        <taxon>Saccotheciaceae</taxon>
        <taxon>Aureobasidium</taxon>
    </lineage>
</organism>
<sequence>MASPHRERAGTASPASRTPRADHTYSRKSHNSPYRHSPRRSEVLVEEIGALHIREERAWRQRQDERDAEQERRHQQALAQAAAEHERILRNAIEAAETEALKQERERKQKEEEERRALEAERSAKAAREAAERQRKKEELERQEQEQQKRAAEEREIQEQEARLAQQKRQNEADALRRKQEQEASERKAKEEADAAAAAAAAKTAAAVASPASAAPKPQQSQPQPASTPATQSSTAPAAQPFSKPATPTATPSSASGAQSALKSTPVQLEAVHEQYLTIHKHLKDMRKTARTQLKGSPWNISDYRRKINTVMGQFTPDKIKNRVALKRVLEILNDVLKHPEPTINVTPLLANPPDNTERLMPLALVYLLNIISKLVISQFCNDNLATVDALAIVLVTVFSKPEYLHNGTTSLIDILLAKYHVVCPVLFGIYGNEKTQAGRSRIGWWQSDGDFVDLEIHKNRMVGLATGYGCLSLRDFSKSKSNNPFPPPNYWRALSYFANTPPAQLQPTHWLVLKGLVDTHIEKFLKFYGQAGLAALRKVLVELPKDAPQSAAKDAVVVLPELLRTTRCLTL</sequence>
<dbReference type="PANTHER" id="PTHR12960:SF0">
    <property type="entry name" value="MRNA EXPORT FACTOR GLE1"/>
    <property type="match status" value="1"/>
</dbReference>
<feature type="region of interest" description="Disordered" evidence="11">
    <location>
        <begin position="1"/>
        <end position="42"/>
    </location>
</feature>
<evidence type="ECO:0000256" key="11">
    <source>
        <dbReference type="SAM" id="MobiDB-lite"/>
    </source>
</evidence>
<accession>A0ABR0TL99</accession>
<proteinExistence type="inferred from homology"/>
<evidence type="ECO:0000256" key="6">
    <source>
        <dbReference type="ARBA" id="ARBA00023010"/>
    </source>
</evidence>
<evidence type="ECO:0000256" key="7">
    <source>
        <dbReference type="ARBA" id="ARBA00023132"/>
    </source>
</evidence>
<evidence type="ECO:0000256" key="4">
    <source>
        <dbReference type="ARBA" id="ARBA00022816"/>
    </source>
</evidence>
<feature type="compositionally biased region" description="Basic and acidic residues" evidence="11">
    <location>
        <begin position="54"/>
        <end position="74"/>
    </location>
</feature>
<protein>
    <recommendedName>
        <fullName evidence="9">mRNA export factor GLE1</fullName>
    </recommendedName>
    <alternativeName>
        <fullName evidence="10">Nucleoporin GLE1</fullName>
    </alternativeName>
</protein>
<dbReference type="Gene3D" id="1.25.40.510">
    <property type="entry name" value="GLE1-like"/>
    <property type="match status" value="1"/>
</dbReference>
<dbReference type="Proteomes" id="UP001341245">
    <property type="component" value="Unassembled WGS sequence"/>
</dbReference>
<evidence type="ECO:0000256" key="2">
    <source>
        <dbReference type="ARBA" id="ARBA00011056"/>
    </source>
</evidence>
<dbReference type="EMBL" id="JASGXD010000006">
    <property type="protein sequence ID" value="KAK6005213.1"/>
    <property type="molecule type" value="Genomic_DNA"/>
</dbReference>
<evidence type="ECO:0000256" key="8">
    <source>
        <dbReference type="ARBA" id="ARBA00023242"/>
    </source>
</evidence>
<comment type="subcellular location">
    <subcellularLocation>
        <location evidence="1">Nucleus</location>
        <location evidence="1">Nuclear pore complex</location>
    </subcellularLocation>
</comment>
<feature type="compositionally biased region" description="Low complexity" evidence="11">
    <location>
        <begin position="195"/>
        <end position="256"/>
    </location>
</feature>
<feature type="region of interest" description="Disordered" evidence="11">
    <location>
        <begin position="54"/>
        <end position="86"/>
    </location>
</feature>